<dbReference type="Pfam" id="PF01989">
    <property type="entry name" value="AcnX_swivel_put"/>
    <property type="match status" value="1"/>
</dbReference>
<evidence type="ECO:0000259" key="3">
    <source>
        <dbReference type="Pfam" id="PF01989"/>
    </source>
</evidence>
<dbReference type="InterPro" id="IPR012047">
    <property type="entry name" value="AcnX"/>
</dbReference>
<dbReference type="SUPFAM" id="SSF52016">
    <property type="entry name" value="LeuD/IlvD-like"/>
    <property type="match status" value="1"/>
</dbReference>
<proteinExistence type="predicted"/>
<evidence type="ECO:0000313" key="5">
    <source>
        <dbReference type="EMBL" id="QIB36329.1"/>
    </source>
</evidence>
<dbReference type="InterPro" id="IPR002840">
    <property type="entry name" value="PMDh-S-like_dom"/>
</dbReference>
<keyword evidence="6" id="KW-1185">Reference proteome</keyword>
<dbReference type="PIRSF" id="PIRSF036630">
    <property type="entry name" value="UCP036630"/>
    <property type="match status" value="1"/>
</dbReference>
<dbReference type="Pfam" id="PF04412">
    <property type="entry name" value="AcnX"/>
    <property type="match status" value="1"/>
</dbReference>
<sequence>MSIVGGDAAGEVIASSVPLSFWGGVDPETGRVIDRYHPLHGRSLEGAILVVPGSRGSCTGSSVALQLLMNGKGPAGFVFSDDEEIITLGVIIAGKMFGRSVPVLRLGAGDMERLAGLPHAEIAGDTVLTTPSPTRSPRAAARPGHALELNAADRAMLAGANGRGAQFAMEVVVEMAALYGARTLIDVTRAHIDGCIYTGDASLRFAQTLRDLGGTVRVPTTLNAISVDGQRWRAQGIAPDFGEPAWKLAQAYVDMGARPSFTCAPYLLDAPPRLGEQIVWAESNAVAYANSVLGARTMKYPDYLDICIALTGRAPLAGCHLDAGRLPSLAIRVAPVADPDDAFFPLLGHHVGELAADRIPLILGLEDAVVSEDDLKSFAAAFATTSGAPMFHIAGITPEARAGGPALAGAAMLPEIAVPLSDLRATWHQLNGEAPENRIDLVSLGNPHFSFNELKQLAALCEGRQRHRDVALIVTCGRDVHARAQAEGIIDALERFGVQILNDICWCMITEPIIPLEARAILTSSGKYAHYGPGISGRRVFLGSLAHCVEAACEGTFCAAEPAWLMERVPAPS</sequence>
<protein>
    <submittedName>
        <fullName evidence="5">DUF521 domain-containing protein</fullName>
    </submittedName>
</protein>
<dbReference type="PANTHER" id="PTHR36577:SF3">
    <property type="entry name" value="DUF521 DOMAIN PROTEIN (AFU_ORTHOLOGUE AFUA_6G00490)"/>
    <property type="match status" value="1"/>
</dbReference>
<organism evidence="5 6">
    <name type="scientific">Ancylobacter pratisalsi</name>
    <dbReference type="NCBI Taxonomy" id="1745854"/>
    <lineage>
        <taxon>Bacteria</taxon>
        <taxon>Pseudomonadati</taxon>
        <taxon>Pseudomonadota</taxon>
        <taxon>Alphaproteobacteria</taxon>
        <taxon>Hyphomicrobiales</taxon>
        <taxon>Xanthobacteraceae</taxon>
        <taxon>Ancylobacter</taxon>
    </lineage>
</organism>
<dbReference type="GO" id="GO:0016829">
    <property type="term" value="F:lyase activity"/>
    <property type="evidence" value="ECO:0007669"/>
    <property type="project" value="UniProtKB-KW"/>
</dbReference>
<keyword evidence="1" id="KW-0408">Iron</keyword>
<evidence type="ECO:0000313" key="6">
    <source>
        <dbReference type="Proteomes" id="UP000464751"/>
    </source>
</evidence>
<evidence type="ECO:0000256" key="1">
    <source>
        <dbReference type="ARBA" id="ARBA00023004"/>
    </source>
</evidence>
<name>A0A6P1YSG0_9HYPH</name>
<dbReference type="Gene3D" id="3.30.499.10">
    <property type="entry name" value="Aconitase, domain 3"/>
    <property type="match status" value="1"/>
</dbReference>
<dbReference type="Gene3D" id="3.50.30.10">
    <property type="entry name" value="Phosphohistidine domain"/>
    <property type="match status" value="1"/>
</dbReference>
<dbReference type="SUPFAM" id="SSF53732">
    <property type="entry name" value="Aconitase iron-sulfur domain"/>
    <property type="match status" value="1"/>
</dbReference>
<dbReference type="InterPro" id="IPR015931">
    <property type="entry name" value="Acnase/IPM_dHydase_lsu_aba_1/3"/>
</dbReference>
<dbReference type="EMBL" id="CP048630">
    <property type="protein sequence ID" value="QIB36329.1"/>
    <property type="molecule type" value="Genomic_DNA"/>
</dbReference>
<keyword evidence="2" id="KW-0456">Lyase</keyword>
<dbReference type="Proteomes" id="UP000464751">
    <property type="component" value="Chromosome"/>
</dbReference>
<accession>A0A6P1YSG0</accession>
<dbReference type="InterPro" id="IPR007506">
    <property type="entry name" value="PMDh-L-like_dom"/>
</dbReference>
<feature type="domain" description="Phosphomevalonate dehydratase large subunit-like" evidence="4">
    <location>
        <begin position="148"/>
        <end position="550"/>
    </location>
</feature>
<dbReference type="KEGG" id="apra:G3A50_17100"/>
<dbReference type="AlphaFoldDB" id="A0A6P1YSG0"/>
<evidence type="ECO:0000259" key="4">
    <source>
        <dbReference type="Pfam" id="PF04412"/>
    </source>
</evidence>
<gene>
    <name evidence="5" type="ORF">G3A50_17100</name>
</gene>
<dbReference type="InterPro" id="IPR036008">
    <property type="entry name" value="Aconitase_4Fe-4S_dom"/>
</dbReference>
<evidence type="ECO:0000256" key="2">
    <source>
        <dbReference type="ARBA" id="ARBA00023239"/>
    </source>
</evidence>
<reference evidence="5 6" key="1">
    <citation type="submission" date="2020-02" db="EMBL/GenBank/DDBJ databases">
        <authorList>
            <person name="Li G."/>
        </authorList>
    </citation>
    <scope>NUCLEOTIDE SEQUENCE [LARGE SCALE GENOMIC DNA]</scope>
    <source>
        <strain evidence="5 6">DSM 102029</strain>
    </source>
</reference>
<dbReference type="CDD" id="cd01356">
    <property type="entry name" value="AcnX_swivel"/>
    <property type="match status" value="1"/>
</dbReference>
<dbReference type="PANTHER" id="PTHR36577">
    <property type="entry name" value="DUF521 DOMAIN PROTEIN (AFU_ORTHOLOGUE AFUA_6G00490)"/>
    <property type="match status" value="1"/>
</dbReference>
<feature type="domain" description="Phosphomevalonate dehydratase small subunit-like" evidence="3">
    <location>
        <begin position="19"/>
        <end position="103"/>
    </location>
</feature>
<dbReference type="RefSeq" id="WP_163077778.1">
    <property type="nucleotide sequence ID" value="NZ_CP048630.1"/>
</dbReference>
<dbReference type="CDD" id="cd01355">
    <property type="entry name" value="AcnX"/>
    <property type="match status" value="1"/>
</dbReference>